<sequence>MHLYLIRHGQSYVNLKDWDGGNQDTGLTELGHRQAAALGAWLPGELPAVDVLYASTMQRARETAAYVAQAYGVEIRADDRLREIGNNRADHLPWPSDDLPEYSDYWGSERPFASVTPAREGGESLMHFRTRVGAFVEDMIEKHRDEIVVAVCHGGVIELIFDHIFNIGPFRRCEVWCKNTGVTRYEYVEHPRRETWRLHYHSRAEHLQGIQAEAASMTLQE</sequence>
<name>A0A161JMT5_9CHLR</name>
<dbReference type="GO" id="GO:0016791">
    <property type="term" value="F:phosphatase activity"/>
    <property type="evidence" value="ECO:0007669"/>
    <property type="project" value="TreeGrafter"/>
</dbReference>
<evidence type="ECO:0000313" key="3">
    <source>
        <dbReference type="Proteomes" id="UP000215027"/>
    </source>
</evidence>
<dbReference type="RefSeq" id="WP_095045253.1">
    <property type="nucleotide sequence ID" value="NZ_LN890656.1"/>
</dbReference>
<dbReference type="SUPFAM" id="SSF53254">
    <property type="entry name" value="Phosphoglycerate mutase-like"/>
    <property type="match status" value="1"/>
</dbReference>
<dbReference type="AlphaFoldDB" id="A0A161JMT5"/>
<evidence type="ECO:0000313" key="2">
    <source>
        <dbReference type="EMBL" id="CUS05903.1"/>
    </source>
</evidence>
<dbReference type="Gene3D" id="3.40.50.1240">
    <property type="entry name" value="Phosphoglycerate mutase-like"/>
    <property type="match status" value="1"/>
</dbReference>
<organism evidence="2 3">
    <name type="scientific">Candidatus Promineifilum breve</name>
    <dbReference type="NCBI Taxonomy" id="1806508"/>
    <lineage>
        <taxon>Bacteria</taxon>
        <taxon>Bacillati</taxon>
        <taxon>Chloroflexota</taxon>
        <taxon>Ardenticatenia</taxon>
        <taxon>Candidatus Promineifilales</taxon>
        <taxon>Candidatus Promineifilaceae</taxon>
        <taxon>Candidatus Promineifilum</taxon>
    </lineage>
</organism>
<reference evidence="2" key="1">
    <citation type="submission" date="2016-01" db="EMBL/GenBank/DDBJ databases">
        <authorList>
            <person name="Mcilroy J.S."/>
            <person name="Karst M S."/>
            <person name="Albertsen M."/>
        </authorList>
    </citation>
    <scope>NUCLEOTIDE SEQUENCE</scope>
    <source>
        <strain evidence="2">Cfx-K</strain>
    </source>
</reference>
<gene>
    <name evidence="2" type="ORF">CFX0092_B0369</name>
</gene>
<dbReference type="SMART" id="SM00855">
    <property type="entry name" value="PGAM"/>
    <property type="match status" value="1"/>
</dbReference>
<dbReference type="InterPro" id="IPR050275">
    <property type="entry name" value="PGM_Phosphatase"/>
</dbReference>
<dbReference type="PANTHER" id="PTHR48100:SF1">
    <property type="entry name" value="HISTIDINE PHOSPHATASE FAMILY PROTEIN-RELATED"/>
    <property type="match status" value="1"/>
</dbReference>
<dbReference type="Pfam" id="PF00300">
    <property type="entry name" value="His_Phos_1"/>
    <property type="match status" value="1"/>
</dbReference>
<dbReference type="OrthoDB" id="9782128at2"/>
<dbReference type="InterPro" id="IPR029033">
    <property type="entry name" value="His_PPase_superfam"/>
</dbReference>
<dbReference type="PANTHER" id="PTHR48100">
    <property type="entry name" value="BROAD-SPECIFICITY PHOSPHATASE YOR283W-RELATED"/>
    <property type="match status" value="1"/>
</dbReference>
<accession>A0A161JMT5</accession>
<dbReference type="InterPro" id="IPR013078">
    <property type="entry name" value="His_Pase_superF_clade-1"/>
</dbReference>
<feature type="binding site" evidence="1">
    <location>
        <position position="59"/>
    </location>
    <ligand>
        <name>substrate</name>
    </ligand>
</feature>
<dbReference type="Proteomes" id="UP000215027">
    <property type="component" value="Chromosome II"/>
</dbReference>
<dbReference type="KEGG" id="pbf:CFX0092_B0369"/>
<protein>
    <submittedName>
        <fullName evidence="2">Phosphoglycerate mutase like</fullName>
    </submittedName>
</protein>
<keyword evidence="3" id="KW-1185">Reference proteome</keyword>
<dbReference type="CDD" id="cd07067">
    <property type="entry name" value="HP_PGM_like"/>
    <property type="match status" value="1"/>
</dbReference>
<proteinExistence type="predicted"/>
<feature type="binding site" evidence="1">
    <location>
        <begin position="7"/>
        <end position="14"/>
    </location>
    <ligand>
        <name>substrate</name>
    </ligand>
</feature>
<dbReference type="EMBL" id="LN890656">
    <property type="protein sequence ID" value="CUS05903.1"/>
    <property type="molecule type" value="Genomic_DNA"/>
</dbReference>
<evidence type="ECO:0000256" key="1">
    <source>
        <dbReference type="PIRSR" id="PIRSR613078-2"/>
    </source>
</evidence>
<dbReference type="GO" id="GO:0005737">
    <property type="term" value="C:cytoplasm"/>
    <property type="evidence" value="ECO:0007669"/>
    <property type="project" value="TreeGrafter"/>
</dbReference>